<dbReference type="CDD" id="cd06558">
    <property type="entry name" value="crotonase-like"/>
    <property type="match status" value="1"/>
</dbReference>
<comment type="caution">
    <text evidence="1">The sequence shown here is derived from an EMBL/GenBank/DDBJ whole genome shotgun (WGS) entry which is preliminary data.</text>
</comment>
<accession>A0A356LK83</accession>
<dbReference type="Proteomes" id="UP000264036">
    <property type="component" value="Unassembled WGS sequence"/>
</dbReference>
<dbReference type="Gene3D" id="3.90.226.10">
    <property type="entry name" value="2-enoyl-CoA Hydratase, Chain A, domain 1"/>
    <property type="match status" value="1"/>
</dbReference>
<dbReference type="Pfam" id="PF00378">
    <property type="entry name" value="ECH_1"/>
    <property type="match status" value="1"/>
</dbReference>
<dbReference type="PANTHER" id="PTHR11941:SF54">
    <property type="entry name" value="ENOYL-COA HYDRATASE, MITOCHONDRIAL"/>
    <property type="match status" value="1"/>
</dbReference>
<dbReference type="InterPro" id="IPR029045">
    <property type="entry name" value="ClpP/crotonase-like_dom_sf"/>
</dbReference>
<keyword evidence="1" id="KW-0413">Isomerase</keyword>
<dbReference type="GO" id="GO:0006635">
    <property type="term" value="P:fatty acid beta-oxidation"/>
    <property type="evidence" value="ECO:0007669"/>
    <property type="project" value="TreeGrafter"/>
</dbReference>
<sequence length="247" mass="26312">MIKVEHKNNVAMITLDRANRRNALGSAMVEDLERRFAKLDRETSVGAIVLTGAQPSFCAGSDLKELGTMNLAEMAEHEAITAAIARKITFLNTPVIAAVEGHAFGGGFILACSCDLIVTSAVARWNLAEVPNGWLPPWGLQALVSRVGPVVAKRLTFGHELLSGADVFRLGLADYVIDEGKSLEEAMRIAGLIADMPQPAVASTKQFFAPLVAGTSEALDAGANRVFIDNCKHDRAKATLARFGAKA</sequence>
<evidence type="ECO:0000313" key="1">
    <source>
        <dbReference type="EMBL" id="HBP31312.1"/>
    </source>
</evidence>
<proteinExistence type="predicted"/>
<dbReference type="EMBL" id="DOEK01000038">
    <property type="protein sequence ID" value="HBP31312.1"/>
    <property type="molecule type" value="Genomic_DNA"/>
</dbReference>
<dbReference type="SUPFAM" id="SSF52096">
    <property type="entry name" value="ClpP/crotonase"/>
    <property type="match status" value="1"/>
</dbReference>
<dbReference type="GO" id="GO:0016853">
    <property type="term" value="F:isomerase activity"/>
    <property type="evidence" value="ECO:0007669"/>
    <property type="project" value="UniProtKB-KW"/>
</dbReference>
<organism evidence="1 2">
    <name type="scientific">Advenella kashmirensis</name>
    <dbReference type="NCBI Taxonomy" id="310575"/>
    <lineage>
        <taxon>Bacteria</taxon>
        <taxon>Pseudomonadati</taxon>
        <taxon>Pseudomonadota</taxon>
        <taxon>Betaproteobacteria</taxon>
        <taxon>Burkholderiales</taxon>
        <taxon>Alcaligenaceae</taxon>
    </lineage>
</organism>
<evidence type="ECO:0000313" key="2">
    <source>
        <dbReference type="Proteomes" id="UP000264036"/>
    </source>
</evidence>
<dbReference type="PANTHER" id="PTHR11941">
    <property type="entry name" value="ENOYL-COA HYDRATASE-RELATED"/>
    <property type="match status" value="1"/>
</dbReference>
<gene>
    <name evidence="1" type="ORF">DD666_18125</name>
</gene>
<reference evidence="1 2" key="1">
    <citation type="journal article" date="2018" name="Nat. Biotechnol.">
        <title>A standardized bacterial taxonomy based on genome phylogeny substantially revises the tree of life.</title>
        <authorList>
            <person name="Parks D.H."/>
            <person name="Chuvochina M."/>
            <person name="Waite D.W."/>
            <person name="Rinke C."/>
            <person name="Skarshewski A."/>
            <person name="Chaumeil P.A."/>
            <person name="Hugenholtz P."/>
        </authorList>
    </citation>
    <scope>NUCLEOTIDE SEQUENCE [LARGE SCALE GENOMIC DNA]</scope>
    <source>
        <strain evidence="1">UBA10707</strain>
    </source>
</reference>
<dbReference type="InterPro" id="IPR001753">
    <property type="entry name" value="Enoyl-CoA_hydra/iso"/>
</dbReference>
<protein>
    <submittedName>
        <fullName evidence="1">Enoyl-CoA hydratase/isomerase family protein</fullName>
    </submittedName>
</protein>
<dbReference type="AlphaFoldDB" id="A0A356LK83"/>
<name>A0A356LK83_9BURK</name>